<evidence type="ECO:0000313" key="3">
    <source>
        <dbReference type="EMBL" id="GHO85971.1"/>
    </source>
</evidence>
<evidence type="ECO:0000313" key="4">
    <source>
        <dbReference type="Proteomes" id="UP000635565"/>
    </source>
</evidence>
<comment type="caution">
    <text evidence="3">The sequence shown here is derived from an EMBL/GenBank/DDBJ whole genome shotgun (WGS) entry which is preliminary data.</text>
</comment>
<dbReference type="InterPro" id="IPR043724">
    <property type="entry name" value="DUF5666"/>
</dbReference>
<accession>A0ABQ3VJX9</accession>
<dbReference type="Pfam" id="PF18914">
    <property type="entry name" value="DUF5666"/>
    <property type="match status" value="2"/>
</dbReference>
<keyword evidence="1" id="KW-0812">Transmembrane</keyword>
<keyword evidence="4" id="KW-1185">Reference proteome</keyword>
<feature type="domain" description="DUF5666" evidence="2">
    <location>
        <begin position="70"/>
        <end position="135"/>
    </location>
</feature>
<sequence length="245" mass="25797">MEQSEVYRHREGQWRLKPLHWYGLVTSLLMVAAFIAGGIFLHSASAASIDKIKQHGAKCPATACGTSVLGYITAINGTTLQLKSWKDGSVITIKTTAQTEFVSKIAQRAITLSDLKVKDFIQATGQMDGVNNLVSRSIVVGIEPSSKAPEKKPTDGTSFLGYITAIHGSTLTVQSAGDKAMSSIHTITVSNTTELGSKLAGGKITLGELKTGDFIIAFGKSASNGNLRATTLVVGLTPSSQSVGK</sequence>
<proteinExistence type="predicted"/>
<dbReference type="RefSeq" id="WP_201363598.1">
    <property type="nucleotide sequence ID" value="NZ_BNJJ01000010.1"/>
</dbReference>
<organism evidence="3 4">
    <name type="scientific">Dictyobacter formicarum</name>
    <dbReference type="NCBI Taxonomy" id="2778368"/>
    <lineage>
        <taxon>Bacteria</taxon>
        <taxon>Bacillati</taxon>
        <taxon>Chloroflexota</taxon>
        <taxon>Ktedonobacteria</taxon>
        <taxon>Ktedonobacterales</taxon>
        <taxon>Dictyobacteraceae</taxon>
        <taxon>Dictyobacter</taxon>
    </lineage>
</organism>
<name>A0ABQ3VJX9_9CHLR</name>
<evidence type="ECO:0000259" key="2">
    <source>
        <dbReference type="Pfam" id="PF18914"/>
    </source>
</evidence>
<protein>
    <recommendedName>
        <fullName evidence="2">DUF5666 domain-containing protein</fullName>
    </recommendedName>
</protein>
<evidence type="ECO:0000256" key="1">
    <source>
        <dbReference type="SAM" id="Phobius"/>
    </source>
</evidence>
<reference evidence="3 4" key="1">
    <citation type="journal article" date="2021" name="Int. J. Syst. Evol. Microbiol.">
        <title>Reticulibacter mediterranei gen. nov., sp. nov., within the new family Reticulibacteraceae fam. nov., and Ktedonospora formicarum gen. nov., sp. nov., Ktedonobacter robiniae sp. nov., Dictyobacter formicarum sp. nov. and Dictyobacter arantiisoli sp. nov., belonging to the class Ktedonobacteria.</title>
        <authorList>
            <person name="Yabe S."/>
            <person name="Zheng Y."/>
            <person name="Wang C.M."/>
            <person name="Sakai Y."/>
            <person name="Abe K."/>
            <person name="Yokota A."/>
            <person name="Donadio S."/>
            <person name="Cavaletti L."/>
            <person name="Monciardini P."/>
        </authorList>
    </citation>
    <scope>NUCLEOTIDE SEQUENCE [LARGE SCALE GENOMIC DNA]</scope>
    <source>
        <strain evidence="3 4">SOSP1-9</strain>
    </source>
</reference>
<feature type="transmembrane region" description="Helical" evidence="1">
    <location>
        <begin position="21"/>
        <end position="41"/>
    </location>
</feature>
<dbReference type="EMBL" id="BNJJ01000010">
    <property type="protein sequence ID" value="GHO85971.1"/>
    <property type="molecule type" value="Genomic_DNA"/>
</dbReference>
<keyword evidence="1" id="KW-1133">Transmembrane helix</keyword>
<feature type="domain" description="DUF5666" evidence="2">
    <location>
        <begin position="161"/>
        <end position="230"/>
    </location>
</feature>
<gene>
    <name evidence="3" type="ORF">KSZ_39770</name>
</gene>
<dbReference type="Proteomes" id="UP000635565">
    <property type="component" value="Unassembled WGS sequence"/>
</dbReference>
<keyword evidence="1" id="KW-0472">Membrane</keyword>